<reference evidence="1 2" key="1">
    <citation type="submission" date="2017-01" db="EMBL/GenBank/DDBJ databases">
        <title>The complete genome sequence of a sulfur-oxidizing marine bacterium Thioclava sp. 25B10_4T.</title>
        <authorList>
            <person name="Liu Y."/>
            <person name="Lai Q."/>
            <person name="Shao Z."/>
        </authorList>
    </citation>
    <scope>NUCLEOTIDE SEQUENCE [LARGE SCALE GENOMIC DNA]</scope>
    <source>
        <strain evidence="1 2">25B10_4</strain>
    </source>
</reference>
<evidence type="ECO:0000313" key="1">
    <source>
        <dbReference type="EMBL" id="AQS49251.1"/>
    </source>
</evidence>
<keyword evidence="2" id="KW-1185">Reference proteome</keyword>
<evidence type="ECO:0008006" key="3">
    <source>
        <dbReference type="Google" id="ProtNLM"/>
    </source>
</evidence>
<organism evidence="1 2">
    <name type="scientific">Thioclava nitratireducens</name>
    <dbReference type="NCBI Taxonomy" id="1915078"/>
    <lineage>
        <taxon>Bacteria</taxon>
        <taxon>Pseudomonadati</taxon>
        <taxon>Pseudomonadota</taxon>
        <taxon>Alphaproteobacteria</taxon>
        <taxon>Rhodobacterales</taxon>
        <taxon>Paracoccaceae</taxon>
        <taxon>Thioclava</taxon>
    </lineage>
</organism>
<dbReference type="Proteomes" id="UP000185622">
    <property type="component" value="Chromosome"/>
</dbReference>
<proteinExistence type="predicted"/>
<dbReference type="EMBL" id="CP019437">
    <property type="protein sequence ID" value="AQS49251.1"/>
    <property type="molecule type" value="Genomic_DNA"/>
</dbReference>
<dbReference type="Pfam" id="PF12096">
    <property type="entry name" value="DUF3572"/>
    <property type="match status" value="1"/>
</dbReference>
<dbReference type="InterPro" id="IPR021955">
    <property type="entry name" value="DUF3572"/>
</dbReference>
<accession>A0ABM6IKM2</accession>
<name>A0ABM6IKM2_9RHOB</name>
<sequence>MRQENAHTLALQTLGWLVSREELIGAFLANSGASADDLRAQASDPDFLAGVLDHVLQDDQVVLDCAQDLGVQPEALMQARAVLGRGDLRHWT</sequence>
<protein>
    <recommendedName>
        <fullName evidence="3">DUF3572 domain-containing protein</fullName>
    </recommendedName>
</protein>
<gene>
    <name evidence="1" type="ORF">BMG03_16745</name>
</gene>
<dbReference type="RefSeq" id="WP_075774047.1">
    <property type="nucleotide sequence ID" value="NZ_CP019437.1"/>
</dbReference>
<evidence type="ECO:0000313" key="2">
    <source>
        <dbReference type="Proteomes" id="UP000185622"/>
    </source>
</evidence>